<dbReference type="GO" id="GO:0006457">
    <property type="term" value="P:protein folding"/>
    <property type="evidence" value="ECO:0007669"/>
    <property type="project" value="TreeGrafter"/>
</dbReference>
<dbReference type="AlphaFoldDB" id="C1MQX0"/>
<dbReference type="GeneID" id="9683267"/>
<dbReference type="KEGG" id="mpp:MICPUCDRAFT_57442"/>
<dbReference type="GO" id="GO:0005737">
    <property type="term" value="C:cytoplasm"/>
    <property type="evidence" value="ECO:0007669"/>
    <property type="project" value="TreeGrafter"/>
</dbReference>
<comment type="similarity">
    <text evidence="1 2">Belongs to the cyclophilin-type PPIase family.</text>
</comment>
<dbReference type="RefSeq" id="XP_003058203.1">
    <property type="nucleotide sequence ID" value="XM_003058157.1"/>
</dbReference>
<dbReference type="eggNOG" id="KOG0865">
    <property type="taxonomic scope" value="Eukaryota"/>
</dbReference>
<dbReference type="SUPFAM" id="SSF50891">
    <property type="entry name" value="Cyclophilin-like"/>
    <property type="match status" value="1"/>
</dbReference>
<dbReference type="PROSITE" id="PS50072">
    <property type="entry name" value="CSA_PPIASE_2"/>
    <property type="match status" value="1"/>
</dbReference>
<organism evidence="5">
    <name type="scientific">Micromonas pusilla (strain CCMP1545)</name>
    <name type="common">Picoplanktonic green alga</name>
    <dbReference type="NCBI Taxonomy" id="564608"/>
    <lineage>
        <taxon>Eukaryota</taxon>
        <taxon>Viridiplantae</taxon>
        <taxon>Chlorophyta</taxon>
        <taxon>Mamiellophyceae</taxon>
        <taxon>Mamiellales</taxon>
        <taxon>Mamiellaceae</taxon>
        <taxon>Micromonas</taxon>
    </lineage>
</organism>
<evidence type="ECO:0000313" key="4">
    <source>
        <dbReference type="EMBL" id="EEH58154.1"/>
    </source>
</evidence>
<dbReference type="GO" id="GO:0016018">
    <property type="term" value="F:cyclosporin A binding"/>
    <property type="evidence" value="ECO:0007669"/>
    <property type="project" value="TreeGrafter"/>
</dbReference>
<dbReference type="PANTHER" id="PTHR11071:SF558">
    <property type="entry name" value="YCF3-RELATED"/>
    <property type="match status" value="1"/>
</dbReference>
<dbReference type="EMBL" id="GG663738">
    <property type="protein sequence ID" value="EEH58154.1"/>
    <property type="molecule type" value="Genomic_DNA"/>
</dbReference>
<name>C1MQX0_MICPC</name>
<keyword evidence="2" id="KW-0413">Isomerase</keyword>
<evidence type="ECO:0000313" key="5">
    <source>
        <dbReference type="Proteomes" id="UP000001876"/>
    </source>
</evidence>
<keyword evidence="2" id="KW-0697">Rotamase</keyword>
<dbReference type="InterPro" id="IPR002130">
    <property type="entry name" value="Cyclophilin-type_PPIase_dom"/>
</dbReference>
<evidence type="ECO:0000256" key="1">
    <source>
        <dbReference type="ARBA" id="ARBA00007365"/>
    </source>
</evidence>
<dbReference type="Proteomes" id="UP000001876">
    <property type="component" value="Unassembled WGS sequence"/>
</dbReference>
<comment type="catalytic activity">
    <reaction evidence="2">
        <text>[protein]-peptidylproline (omega=180) = [protein]-peptidylproline (omega=0)</text>
        <dbReference type="Rhea" id="RHEA:16237"/>
        <dbReference type="Rhea" id="RHEA-COMP:10747"/>
        <dbReference type="Rhea" id="RHEA-COMP:10748"/>
        <dbReference type="ChEBI" id="CHEBI:83833"/>
        <dbReference type="ChEBI" id="CHEBI:83834"/>
        <dbReference type="EC" id="5.2.1.8"/>
    </reaction>
</comment>
<dbReference type="GO" id="GO:0003755">
    <property type="term" value="F:peptidyl-prolyl cis-trans isomerase activity"/>
    <property type="evidence" value="ECO:0007669"/>
    <property type="project" value="UniProtKB-UniRule"/>
</dbReference>
<dbReference type="Gene3D" id="2.40.100.10">
    <property type="entry name" value="Cyclophilin-like"/>
    <property type="match status" value="1"/>
</dbReference>
<feature type="domain" description="PPIase cyclophilin-type" evidence="3">
    <location>
        <begin position="47"/>
        <end position="223"/>
    </location>
</feature>
<dbReference type="PRINTS" id="PR00153">
    <property type="entry name" value="CSAPPISMRASE"/>
</dbReference>
<reference evidence="4 5" key="1">
    <citation type="journal article" date="2009" name="Science">
        <title>Green evolution and dynamic adaptations revealed by genomes of the marine picoeukaryotes Micromonas.</title>
        <authorList>
            <person name="Worden A.Z."/>
            <person name="Lee J.H."/>
            <person name="Mock T."/>
            <person name="Rouze P."/>
            <person name="Simmons M.P."/>
            <person name="Aerts A.L."/>
            <person name="Allen A.E."/>
            <person name="Cuvelier M.L."/>
            <person name="Derelle E."/>
            <person name="Everett M.V."/>
            <person name="Foulon E."/>
            <person name="Grimwood J."/>
            <person name="Gundlach H."/>
            <person name="Henrissat B."/>
            <person name="Napoli C."/>
            <person name="McDonald S.M."/>
            <person name="Parker M.S."/>
            <person name="Rombauts S."/>
            <person name="Salamov A."/>
            <person name="Von Dassow P."/>
            <person name="Badger J.H."/>
            <person name="Coutinho P.M."/>
            <person name="Demir E."/>
            <person name="Dubchak I."/>
            <person name="Gentemann C."/>
            <person name="Eikrem W."/>
            <person name="Gready J.E."/>
            <person name="John U."/>
            <person name="Lanier W."/>
            <person name="Lindquist E.A."/>
            <person name="Lucas S."/>
            <person name="Mayer K.F."/>
            <person name="Moreau H."/>
            <person name="Not F."/>
            <person name="Otillar R."/>
            <person name="Panaud O."/>
            <person name="Pangilinan J."/>
            <person name="Paulsen I."/>
            <person name="Piegu B."/>
            <person name="Poliakov A."/>
            <person name="Robbens S."/>
            <person name="Schmutz J."/>
            <person name="Toulza E."/>
            <person name="Wyss T."/>
            <person name="Zelensky A."/>
            <person name="Zhou K."/>
            <person name="Armbrust E.V."/>
            <person name="Bhattacharya D."/>
            <person name="Goodenough U.W."/>
            <person name="Van de Peer Y."/>
            <person name="Grigoriev I.V."/>
        </authorList>
    </citation>
    <scope>NUCLEOTIDE SEQUENCE [LARGE SCALE GENOMIC DNA]</scope>
    <source>
        <strain evidence="4 5">CCMP1545</strain>
    </source>
</reference>
<dbReference type="Pfam" id="PF00160">
    <property type="entry name" value="Pro_isomerase"/>
    <property type="match status" value="1"/>
</dbReference>
<dbReference type="STRING" id="564608.C1MQX0"/>
<proteinExistence type="inferred from homology"/>
<comment type="function">
    <text evidence="2">PPIases accelerate the folding of proteins. It catalyzes the cis-trans isomerization of proline imidic peptide bonds in oligopeptides.</text>
</comment>
<accession>C1MQX0</accession>
<evidence type="ECO:0000259" key="3">
    <source>
        <dbReference type="PROSITE" id="PS50072"/>
    </source>
</evidence>
<evidence type="ECO:0000256" key="2">
    <source>
        <dbReference type="RuleBase" id="RU363019"/>
    </source>
</evidence>
<dbReference type="InterPro" id="IPR029000">
    <property type="entry name" value="Cyclophilin-like_dom_sf"/>
</dbReference>
<dbReference type="EC" id="5.2.1.8" evidence="2"/>
<dbReference type="OMA" id="NGANTMV"/>
<dbReference type="PANTHER" id="PTHR11071">
    <property type="entry name" value="PEPTIDYL-PROLYL CIS-TRANS ISOMERASE"/>
    <property type="match status" value="1"/>
</dbReference>
<protein>
    <recommendedName>
        <fullName evidence="2">Peptidyl-prolyl cis-trans isomerase</fullName>
        <shortName evidence="2">PPIase</shortName>
        <ecNumber evidence="2">5.2.1.8</ecNumber>
    </recommendedName>
</protein>
<gene>
    <name evidence="4" type="ORF">MICPUCDRAFT_57442</name>
</gene>
<keyword evidence="5" id="KW-1185">Reference proteome</keyword>
<sequence length="295" mass="30674">MGAGQSTPADVLAVRDQPVNYVPPLEVNPANPKVYFDLQLGRYGDATPIGRVVMELKEDVTPKTAENFKQLCLADEGAGYKKSRFHRVIPQFMCQGALFTAPSPPRPRSAYRTALSSLPSPNPGGDFTNDNGTGGKSIYGRTFPDENFTLPHNGPGVLSMANAGPNTNGSQFFLCTTATPFLNGKHTVFGQVVEGYNVVKAVEACGSRSGDTSGDVIIGDCGVVAHAGAAGGKRRAAGSGSAARGYHTAAAAAASARLSARAHVARGVMRAAPRAARAVPRFGRALSVMSRAVVA</sequence>
<dbReference type="OrthoDB" id="193499at2759"/>